<sequence length="349" mass="38660">MKHFKWFWVSLLILLVGCGVSAETEGVTVEPHSKTDFLMGTVVSVKIYDEDKGDVLEPVFNQIEQLADELSSNEEGSVIDEINQLAGSAPVEVPKTTYDLIKEGKRYSKLADGSFDITVGPLTNLWRIGFPDARKPDQSEIDQVLPLINYQSVQLDEQERTVFLMQDQMRLDLGSIAKGFITDQIAKTLKEHDVSSAVIDLGGNIYVLGDSPQSGDTWTIGIQDPFQARGETVGVIKQKDKTVVTSGIYERKLEVDGQIYHHLLNPKTGYPYDNDIAGVSVITDSSTDGDALSTILFTKGLKDGLYFAENMSGVEAIFISRDKEVYTTSGLKGNFELTNDQFKLVEWRG</sequence>
<evidence type="ECO:0000256" key="9">
    <source>
        <dbReference type="ARBA" id="ARBA00048540"/>
    </source>
</evidence>
<dbReference type="AlphaFoldDB" id="A0A918D3I0"/>
<evidence type="ECO:0000256" key="12">
    <source>
        <dbReference type="RuleBase" id="RU363002"/>
    </source>
</evidence>
<keyword evidence="4 10" id="KW-0808">Transferase</keyword>
<protein>
    <recommendedName>
        <fullName evidence="2 10">FAD:protein FMN transferase</fullName>
        <ecNumber evidence="1 10">2.7.1.180</ecNumber>
    </recommendedName>
    <alternativeName>
        <fullName evidence="8 10">Flavin transferase</fullName>
    </alternativeName>
</protein>
<dbReference type="RefSeq" id="WP_373290837.1">
    <property type="nucleotide sequence ID" value="NZ_BMOS01000020.1"/>
</dbReference>
<evidence type="ECO:0000313" key="13">
    <source>
        <dbReference type="EMBL" id="GGN61564.1"/>
    </source>
</evidence>
<evidence type="ECO:0000256" key="3">
    <source>
        <dbReference type="ARBA" id="ARBA00022630"/>
    </source>
</evidence>
<feature type="binding site" evidence="11">
    <location>
        <position position="294"/>
    </location>
    <ligand>
        <name>Mg(2+)</name>
        <dbReference type="ChEBI" id="CHEBI:18420"/>
    </ligand>
</feature>
<accession>A0A918D3I0</accession>
<keyword evidence="6 10" id="KW-0274">FAD</keyword>
<proteinExistence type="inferred from homology"/>
<reference evidence="13" key="1">
    <citation type="journal article" date="2014" name="Int. J. Syst. Evol. Microbiol.">
        <title>Complete genome sequence of Corynebacterium casei LMG S-19264T (=DSM 44701T), isolated from a smear-ripened cheese.</title>
        <authorList>
            <consortium name="US DOE Joint Genome Institute (JGI-PGF)"/>
            <person name="Walter F."/>
            <person name="Albersmeier A."/>
            <person name="Kalinowski J."/>
            <person name="Ruckert C."/>
        </authorList>
    </citation>
    <scope>NUCLEOTIDE SEQUENCE</scope>
    <source>
        <strain evidence="13">JCM 17251</strain>
    </source>
</reference>
<comment type="cofactor">
    <cofactor evidence="11">
        <name>Mg(2+)</name>
        <dbReference type="ChEBI" id="CHEBI:18420"/>
    </cofactor>
    <cofactor evidence="11">
        <name>Mn(2+)</name>
        <dbReference type="ChEBI" id="CHEBI:29035"/>
    </cofactor>
    <text evidence="11">Magnesium. Can also use manganese.</text>
</comment>
<comment type="catalytic activity">
    <reaction evidence="9 10 12">
        <text>L-threonyl-[protein] + FAD = FMN-L-threonyl-[protein] + AMP + H(+)</text>
        <dbReference type="Rhea" id="RHEA:36847"/>
        <dbReference type="Rhea" id="RHEA-COMP:11060"/>
        <dbReference type="Rhea" id="RHEA-COMP:11061"/>
        <dbReference type="ChEBI" id="CHEBI:15378"/>
        <dbReference type="ChEBI" id="CHEBI:30013"/>
        <dbReference type="ChEBI" id="CHEBI:57692"/>
        <dbReference type="ChEBI" id="CHEBI:74257"/>
        <dbReference type="ChEBI" id="CHEBI:456215"/>
        <dbReference type="EC" id="2.7.1.180"/>
    </reaction>
</comment>
<dbReference type="PROSITE" id="PS51257">
    <property type="entry name" value="PROKAR_LIPOPROTEIN"/>
    <property type="match status" value="1"/>
</dbReference>
<feature type="signal peptide" evidence="12">
    <location>
        <begin position="1"/>
        <end position="22"/>
    </location>
</feature>
<dbReference type="GO" id="GO:0005886">
    <property type="term" value="C:plasma membrane"/>
    <property type="evidence" value="ECO:0007669"/>
    <property type="project" value="UniProtKB-SubCell"/>
</dbReference>
<evidence type="ECO:0000256" key="5">
    <source>
        <dbReference type="ARBA" id="ARBA00022723"/>
    </source>
</evidence>
<keyword evidence="12" id="KW-0997">Cell inner membrane</keyword>
<comment type="subcellular location">
    <subcellularLocation>
        <location evidence="12">Cell inner membrane</location>
        <topology evidence="12">Lipid-anchor</topology>
        <orientation evidence="12">Periplasmic side</orientation>
    </subcellularLocation>
</comment>
<dbReference type="GO" id="GO:0046872">
    <property type="term" value="F:metal ion binding"/>
    <property type="evidence" value="ECO:0007669"/>
    <property type="project" value="UniProtKB-UniRule"/>
</dbReference>
<evidence type="ECO:0000313" key="14">
    <source>
        <dbReference type="Proteomes" id="UP000624041"/>
    </source>
</evidence>
<keyword evidence="3 10" id="KW-0285">Flavoprotein</keyword>
<feature type="chain" id="PRO_5038169060" description="FAD:protein FMN transferase" evidence="12">
    <location>
        <begin position="23"/>
        <end position="349"/>
    </location>
</feature>
<comment type="caution">
    <text evidence="13">The sequence shown here is derived from an EMBL/GenBank/DDBJ whole genome shotgun (WGS) entry which is preliminary data.</text>
</comment>
<feature type="binding site" evidence="11">
    <location>
        <position position="175"/>
    </location>
    <ligand>
        <name>Mg(2+)</name>
        <dbReference type="ChEBI" id="CHEBI:18420"/>
    </ligand>
</feature>
<dbReference type="GO" id="GO:0016740">
    <property type="term" value="F:transferase activity"/>
    <property type="evidence" value="ECO:0007669"/>
    <property type="project" value="UniProtKB-UniRule"/>
</dbReference>
<keyword evidence="7 10" id="KW-0460">Magnesium</keyword>
<evidence type="ECO:0000256" key="1">
    <source>
        <dbReference type="ARBA" id="ARBA00011955"/>
    </source>
</evidence>
<keyword evidence="14" id="KW-1185">Reference proteome</keyword>
<keyword evidence="12" id="KW-0449">Lipoprotein</keyword>
<feature type="binding site" evidence="11">
    <location>
        <position position="290"/>
    </location>
    <ligand>
        <name>Mg(2+)</name>
        <dbReference type="ChEBI" id="CHEBI:18420"/>
    </ligand>
</feature>
<dbReference type="PANTHER" id="PTHR30040:SF2">
    <property type="entry name" value="FAD:PROTEIN FMN TRANSFERASE"/>
    <property type="match status" value="1"/>
</dbReference>
<evidence type="ECO:0000256" key="7">
    <source>
        <dbReference type="ARBA" id="ARBA00022842"/>
    </source>
</evidence>
<reference evidence="13" key="2">
    <citation type="submission" date="2020-09" db="EMBL/GenBank/DDBJ databases">
        <authorList>
            <person name="Sun Q."/>
            <person name="Ohkuma M."/>
        </authorList>
    </citation>
    <scope>NUCLEOTIDE SEQUENCE</scope>
    <source>
        <strain evidence="13">JCM 17251</strain>
    </source>
</reference>
<keyword evidence="12" id="KW-0732">Signal</keyword>
<keyword evidence="12" id="KW-1003">Cell membrane</keyword>
<evidence type="ECO:0000256" key="11">
    <source>
        <dbReference type="PIRSR" id="PIRSR006268-2"/>
    </source>
</evidence>
<evidence type="ECO:0000256" key="4">
    <source>
        <dbReference type="ARBA" id="ARBA00022679"/>
    </source>
</evidence>
<comment type="function">
    <text evidence="12">Flavin transferase that catalyzes the transfer of the FMN moiety of FAD and its covalent binding to the hydroxyl group of a threonine residue in a target flavoprotein.</text>
</comment>
<dbReference type="Pfam" id="PF02424">
    <property type="entry name" value="ApbE"/>
    <property type="match status" value="1"/>
</dbReference>
<dbReference type="Proteomes" id="UP000624041">
    <property type="component" value="Unassembled WGS sequence"/>
</dbReference>
<dbReference type="PIRSF" id="PIRSF006268">
    <property type="entry name" value="ApbE"/>
    <property type="match status" value="1"/>
</dbReference>
<name>A0A918D3I0_9BACI</name>
<organism evidence="13 14">
    <name type="scientific">Oceanobacillus indicireducens</name>
    <dbReference type="NCBI Taxonomy" id="1004261"/>
    <lineage>
        <taxon>Bacteria</taxon>
        <taxon>Bacillati</taxon>
        <taxon>Bacillota</taxon>
        <taxon>Bacilli</taxon>
        <taxon>Bacillales</taxon>
        <taxon>Bacillaceae</taxon>
        <taxon>Oceanobacillus</taxon>
    </lineage>
</organism>
<evidence type="ECO:0000256" key="8">
    <source>
        <dbReference type="ARBA" id="ARBA00031306"/>
    </source>
</evidence>
<comment type="similarity">
    <text evidence="10 12">Belongs to the ApbE family.</text>
</comment>
<dbReference type="EMBL" id="BMOS01000020">
    <property type="protein sequence ID" value="GGN61564.1"/>
    <property type="molecule type" value="Genomic_DNA"/>
</dbReference>
<dbReference type="SUPFAM" id="SSF143631">
    <property type="entry name" value="ApbE-like"/>
    <property type="match status" value="1"/>
</dbReference>
<evidence type="ECO:0000256" key="6">
    <source>
        <dbReference type="ARBA" id="ARBA00022827"/>
    </source>
</evidence>
<dbReference type="PANTHER" id="PTHR30040">
    <property type="entry name" value="THIAMINE BIOSYNTHESIS LIPOPROTEIN APBE"/>
    <property type="match status" value="1"/>
</dbReference>
<evidence type="ECO:0000256" key="10">
    <source>
        <dbReference type="PIRNR" id="PIRNR006268"/>
    </source>
</evidence>
<gene>
    <name evidence="13" type="ORF">GCM10007971_26710</name>
</gene>
<dbReference type="InterPro" id="IPR003374">
    <property type="entry name" value="ApbE-like_sf"/>
</dbReference>
<dbReference type="EC" id="2.7.1.180" evidence="1 10"/>
<evidence type="ECO:0000256" key="2">
    <source>
        <dbReference type="ARBA" id="ARBA00016337"/>
    </source>
</evidence>
<keyword evidence="12" id="KW-0472">Membrane</keyword>
<dbReference type="InterPro" id="IPR024932">
    <property type="entry name" value="ApbE"/>
</dbReference>
<keyword evidence="5 10" id="KW-0479">Metal-binding</keyword>
<dbReference type="Gene3D" id="3.10.520.10">
    <property type="entry name" value="ApbE-like domains"/>
    <property type="match status" value="1"/>
</dbReference>